<dbReference type="InterPro" id="IPR050228">
    <property type="entry name" value="Carboxylesterase_BioH"/>
</dbReference>
<reference evidence="3" key="1">
    <citation type="submission" date="2023-07" db="EMBL/GenBank/DDBJ databases">
        <title>Whole genome shotgun sequence of Streptomyces nojiriensis NBRC 13794.</title>
        <authorList>
            <person name="Komaki H."/>
            <person name="Tamura T."/>
        </authorList>
    </citation>
    <scope>NUCLEOTIDE SEQUENCE [LARGE SCALE GENOMIC DNA]</scope>
    <source>
        <strain evidence="3">NBRC 13794</strain>
    </source>
</reference>
<keyword evidence="3" id="KW-1185">Reference proteome</keyword>
<proteinExistence type="predicted"/>
<feature type="domain" description="AB hydrolase-1" evidence="1">
    <location>
        <begin position="172"/>
        <end position="269"/>
    </location>
</feature>
<dbReference type="Proteomes" id="UP000613974">
    <property type="component" value="Unassembled WGS sequence"/>
</dbReference>
<evidence type="ECO:0000313" key="3">
    <source>
        <dbReference type="Proteomes" id="UP000613974"/>
    </source>
</evidence>
<comment type="caution">
    <text evidence="2">The sequence shown here is derived from an EMBL/GenBank/DDBJ whole genome shotgun (WGS) entry which is preliminary data.</text>
</comment>
<dbReference type="SUPFAM" id="SSF53474">
    <property type="entry name" value="alpha/beta-Hydrolases"/>
    <property type="match status" value="1"/>
</dbReference>
<accession>A0ABQ3SY24</accession>
<dbReference type="InterPro" id="IPR056238">
    <property type="entry name" value="YunG-like"/>
</dbReference>
<organism evidence="2 3">
    <name type="scientific">Streptomyces nojiriensis</name>
    <dbReference type="NCBI Taxonomy" id="66374"/>
    <lineage>
        <taxon>Bacteria</taxon>
        <taxon>Bacillati</taxon>
        <taxon>Actinomycetota</taxon>
        <taxon>Actinomycetes</taxon>
        <taxon>Kitasatosporales</taxon>
        <taxon>Streptomycetaceae</taxon>
        <taxon>Streptomyces</taxon>
    </lineage>
</organism>
<dbReference type="Pfam" id="PF24585">
    <property type="entry name" value="YunG"/>
    <property type="match status" value="1"/>
</dbReference>
<name>A0ABQ3SY24_9ACTN</name>
<dbReference type="PRINTS" id="PR00111">
    <property type="entry name" value="ABHYDROLASE"/>
</dbReference>
<dbReference type="Gene3D" id="3.40.50.1820">
    <property type="entry name" value="alpha/beta hydrolase"/>
    <property type="match status" value="1"/>
</dbReference>
<sequence length="402" mass="43559">MREHVAAGLSVGCGTLGSMTTPWTLADLEAAIRAGWSAETCEPSDITKIPWTPENPGWGHCDITALVVQDLVGGDLMLGEVFHDGRQEGYHWWNLLPGGIRIDLTREQFRRGETVTPGRIVKRPGGRLRRRWEEYQLLRQRVIDKLGPLPGVMVAQDGRRLAYTDFGGPGAPLLALHGHFGEGAGAFERLARELGPAWRVIALDQRGHGRSDRAADYTRDGYVADAAALLEHLGLGPAVVLGHSLGGVNAYQLAARRPDLVRAVVVEDIGAVVGGDLSFVREWPRRAATRAGFLAGVGSAAPHLEGSLQEYPDGWGTAFEVEDMAESQRGLNGDHWGDWLGVRKPTLLVRGDRSGVLSAEHAREMTVRRAGVRLVELPAGHAVRVGDPEGYFAAVRGFLARV</sequence>
<dbReference type="InterPro" id="IPR000073">
    <property type="entry name" value="AB_hydrolase_1"/>
</dbReference>
<evidence type="ECO:0000259" key="1">
    <source>
        <dbReference type="Pfam" id="PF00561"/>
    </source>
</evidence>
<gene>
    <name evidence="2" type="ORF">Snoj_67300</name>
</gene>
<evidence type="ECO:0000313" key="2">
    <source>
        <dbReference type="EMBL" id="GHI72812.1"/>
    </source>
</evidence>
<dbReference type="EMBL" id="BNEC01000005">
    <property type="protein sequence ID" value="GHI72812.1"/>
    <property type="molecule type" value="Genomic_DNA"/>
</dbReference>
<dbReference type="InterPro" id="IPR029058">
    <property type="entry name" value="AB_hydrolase_fold"/>
</dbReference>
<protein>
    <recommendedName>
        <fullName evidence="1">AB hydrolase-1 domain-containing protein</fullName>
    </recommendedName>
</protein>
<dbReference type="Pfam" id="PF00561">
    <property type="entry name" value="Abhydrolase_1"/>
    <property type="match status" value="1"/>
</dbReference>
<dbReference type="PANTHER" id="PTHR43194">
    <property type="entry name" value="HYDROLASE ALPHA/BETA FOLD FAMILY"/>
    <property type="match status" value="1"/>
</dbReference>
<dbReference type="PANTHER" id="PTHR43194:SF2">
    <property type="entry name" value="PEROXISOMAL MEMBRANE PROTEIN LPX1"/>
    <property type="match status" value="1"/>
</dbReference>